<dbReference type="NCBIfam" id="TIGR01186">
    <property type="entry name" value="proV"/>
    <property type="match status" value="1"/>
</dbReference>
<dbReference type="EMBL" id="CP163431">
    <property type="protein sequence ID" value="XDQ06479.1"/>
    <property type="molecule type" value="Genomic_DNA"/>
</dbReference>
<proteinExistence type="inferred from homology"/>
<keyword evidence="5 8" id="KW-0067">ATP-binding</keyword>
<keyword evidence="4" id="KW-0547">Nucleotide-binding</keyword>
<evidence type="ECO:0000256" key="1">
    <source>
        <dbReference type="ARBA" id="ARBA00005417"/>
    </source>
</evidence>
<evidence type="ECO:0000313" key="8">
    <source>
        <dbReference type="EMBL" id="XDQ06479.1"/>
    </source>
</evidence>
<dbReference type="InterPro" id="IPR003439">
    <property type="entry name" value="ABC_transporter-like_ATP-bd"/>
</dbReference>
<dbReference type="PROSITE" id="PS00211">
    <property type="entry name" value="ABC_TRANSPORTER_1"/>
    <property type="match status" value="1"/>
</dbReference>
<dbReference type="InterPro" id="IPR046342">
    <property type="entry name" value="CBS_dom_sf"/>
</dbReference>
<evidence type="ECO:0000256" key="6">
    <source>
        <dbReference type="ARBA" id="ARBA00066388"/>
    </source>
</evidence>
<name>A0AB39MK98_9ACTN</name>
<comment type="similarity">
    <text evidence="1">Belongs to the ABC transporter superfamily.</text>
</comment>
<dbReference type="AlphaFoldDB" id="A0AB39MK98"/>
<dbReference type="FunFam" id="3.40.50.300:FF:000425">
    <property type="entry name" value="Probable ABC transporter, ATP-binding subunit"/>
    <property type="match status" value="1"/>
</dbReference>
<evidence type="ECO:0000259" key="7">
    <source>
        <dbReference type="PROSITE" id="PS50893"/>
    </source>
</evidence>
<dbReference type="GO" id="GO:0016020">
    <property type="term" value="C:membrane"/>
    <property type="evidence" value="ECO:0007669"/>
    <property type="project" value="InterPro"/>
</dbReference>
<dbReference type="SUPFAM" id="SSF52540">
    <property type="entry name" value="P-loop containing nucleoside triphosphate hydrolases"/>
    <property type="match status" value="1"/>
</dbReference>
<dbReference type="InterPro" id="IPR005892">
    <property type="entry name" value="Gly-betaine_transp_ATP-bd"/>
</dbReference>
<gene>
    <name evidence="8" type="ORF">AB5J58_42680</name>
</gene>
<organism evidence="8">
    <name type="scientific">Streptomyces sp. R08</name>
    <dbReference type="NCBI Taxonomy" id="3238624"/>
    <lineage>
        <taxon>Bacteria</taxon>
        <taxon>Bacillati</taxon>
        <taxon>Actinomycetota</taxon>
        <taxon>Actinomycetes</taxon>
        <taxon>Kitasatosporales</taxon>
        <taxon>Streptomycetaceae</taxon>
        <taxon>Streptomyces</taxon>
    </lineage>
</organism>
<dbReference type="CDD" id="cd03295">
    <property type="entry name" value="ABC_OpuCA_Osmoprotection"/>
    <property type="match status" value="1"/>
</dbReference>
<dbReference type="InterPro" id="IPR027417">
    <property type="entry name" value="P-loop_NTPase"/>
</dbReference>
<accession>A0AB39MK98</accession>
<dbReference type="GO" id="GO:0015418">
    <property type="term" value="F:ABC-type quaternary ammonium compound transporting activity"/>
    <property type="evidence" value="ECO:0007669"/>
    <property type="project" value="UniProtKB-EC"/>
</dbReference>
<dbReference type="GO" id="GO:0031460">
    <property type="term" value="P:glycine betaine transport"/>
    <property type="evidence" value="ECO:0007669"/>
    <property type="project" value="InterPro"/>
</dbReference>
<dbReference type="RefSeq" id="WP_328826859.1">
    <property type="nucleotide sequence ID" value="NZ_CP163431.1"/>
</dbReference>
<dbReference type="Gene3D" id="3.40.50.300">
    <property type="entry name" value="P-loop containing nucleotide triphosphate hydrolases"/>
    <property type="match status" value="1"/>
</dbReference>
<reference evidence="8" key="1">
    <citation type="submission" date="2024-07" db="EMBL/GenBank/DDBJ databases">
        <authorList>
            <person name="Yu S.T."/>
        </authorList>
    </citation>
    <scope>NUCLEOTIDE SEQUENCE</scope>
    <source>
        <strain evidence="8">R08</strain>
    </source>
</reference>
<dbReference type="Gene3D" id="3.10.580.10">
    <property type="entry name" value="CBS-domain"/>
    <property type="match status" value="1"/>
</dbReference>
<evidence type="ECO:0000256" key="2">
    <source>
        <dbReference type="ARBA" id="ARBA00022448"/>
    </source>
</evidence>
<keyword evidence="3" id="KW-0677">Repeat</keyword>
<dbReference type="PANTHER" id="PTHR43117:SF4">
    <property type="entry name" value="OSMOPROTECTANT IMPORT ATP-BINDING PROTEIN OSMV"/>
    <property type="match status" value="1"/>
</dbReference>
<dbReference type="GO" id="GO:0016887">
    <property type="term" value="F:ATP hydrolysis activity"/>
    <property type="evidence" value="ECO:0007669"/>
    <property type="project" value="InterPro"/>
</dbReference>
<dbReference type="PANTHER" id="PTHR43117">
    <property type="entry name" value="OSMOPROTECTANT IMPORT ATP-BINDING PROTEIN OSMV"/>
    <property type="match status" value="1"/>
</dbReference>
<sequence>MIRFEQVSKRYPDGTTAVDGLSFEVNEGELVTLVGPSGCGKTTTMMMVNRLIEPTSGRIFVNGEDISTVDPVRLRRRIGYVIQQVGLFPHRTVLDNTATVPSLVGWKRTKARARAAELLDLVGLDPKTYGPRYPEQLSGGQRQRVGVARALAADPPVLLMDEPFGAVDPVVREQLQDEFLRMQAAVRKTVLLVTHDIEEAVRLGDRIAVYGQGRIEQYDTPGAVLGTPATPYVAEFVGADRGLKRLSVTEIEPDDLEQPPVARVDEPAQRAAERLRVEGARWAVVLDEQGELQGWVKADELTAGGTVGALAHRMNAWVPVGAPLKQAFGVMLQHDAGWVAVLDGARFLGVLTPAKLHEALRRSVDADALGVPRGQVDFDSVADA</sequence>
<evidence type="ECO:0000256" key="3">
    <source>
        <dbReference type="ARBA" id="ARBA00022737"/>
    </source>
</evidence>
<evidence type="ECO:0000256" key="5">
    <source>
        <dbReference type="ARBA" id="ARBA00022840"/>
    </source>
</evidence>
<feature type="domain" description="ABC transporter" evidence="7">
    <location>
        <begin position="2"/>
        <end position="237"/>
    </location>
</feature>
<dbReference type="SMART" id="SM00382">
    <property type="entry name" value="AAA"/>
    <property type="match status" value="1"/>
</dbReference>
<dbReference type="InterPro" id="IPR017871">
    <property type="entry name" value="ABC_transporter-like_CS"/>
</dbReference>
<dbReference type="Pfam" id="PF00005">
    <property type="entry name" value="ABC_tran"/>
    <property type="match status" value="1"/>
</dbReference>
<protein>
    <recommendedName>
        <fullName evidence="6">ABC-type quaternary amine transporter</fullName>
        <ecNumber evidence="6">7.6.2.9</ecNumber>
    </recommendedName>
</protein>
<dbReference type="GO" id="GO:0005524">
    <property type="term" value="F:ATP binding"/>
    <property type="evidence" value="ECO:0007669"/>
    <property type="project" value="UniProtKB-KW"/>
</dbReference>
<dbReference type="InterPro" id="IPR003593">
    <property type="entry name" value="AAA+_ATPase"/>
</dbReference>
<evidence type="ECO:0000256" key="4">
    <source>
        <dbReference type="ARBA" id="ARBA00022741"/>
    </source>
</evidence>
<dbReference type="SUPFAM" id="SSF54631">
    <property type="entry name" value="CBS-domain pair"/>
    <property type="match status" value="1"/>
</dbReference>
<keyword evidence="2" id="KW-0813">Transport</keyword>
<dbReference type="PROSITE" id="PS50893">
    <property type="entry name" value="ABC_TRANSPORTER_2"/>
    <property type="match status" value="1"/>
</dbReference>
<dbReference type="EC" id="7.6.2.9" evidence="6"/>